<sequence length="295" mass="33443">MANPESTILSSNDLVMVSTDAFESVDPYDIIQSNISVINELFSEHLKPEEVSRAALTSYYVDFYLAQVNNGGFSQFVFNSDWNEEIVNLVRQGLREMGASRHSALFEEGAAAVRALGEERLITYLGSDYWSENIVRNSLDTIDDRFYALGESEDLVKLNAIWLKRQPNLLVLSIDKLWKEVDHRSSAAPDRAKRMERALQAQPRYIKAIRELCEKSGQKLDQVTAGAMDLFYDGKVVRQLTPEELEGRGNIELQTVWYFITDKGLHLMAEVDGKAAMFDNETKTRIAEIDISSEL</sequence>
<dbReference type="InterPro" id="IPR025402">
    <property type="entry name" value="DMP19_C"/>
</dbReference>
<name>A0A936YNS0_9HYPH</name>
<dbReference type="RefSeq" id="WP_201661452.1">
    <property type="nucleotide sequence ID" value="NZ_JAEQNC010000010.1"/>
</dbReference>
<accession>A0A936YNS0</accession>
<dbReference type="Gene3D" id="1.20.1420.60">
    <property type="match status" value="1"/>
</dbReference>
<evidence type="ECO:0000313" key="3">
    <source>
        <dbReference type="Proteomes" id="UP000633219"/>
    </source>
</evidence>
<reference evidence="2" key="1">
    <citation type="submission" date="2021-01" db="EMBL/GenBank/DDBJ databases">
        <title>Rhizobium sp. strain KVB221 16S ribosomal RNA gene Genome sequencing and assembly.</title>
        <authorList>
            <person name="Kang M."/>
        </authorList>
    </citation>
    <scope>NUCLEOTIDE SEQUENCE</scope>
    <source>
        <strain evidence="2">KVB221</strain>
    </source>
</reference>
<evidence type="ECO:0000259" key="1">
    <source>
        <dbReference type="Pfam" id="PF14300"/>
    </source>
</evidence>
<dbReference type="EMBL" id="JAEQNC010000010">
    <property type="protein sequence ID" value="MBL0373979.1"/>
    <property type="molecule type" value="Genomic_DNA"/>
</dbReference>
<dbReference type="Pfam" id="PF14300">
    <property type="entry name" value="DMP19"/>
    <property type="match status" value="1"/>
</dbReference>
<keyword evidence="3" id="KW-1185">Reference proteome</keyword>
<comment type="caution">
    <text evidence="2">The sequence shown here is derived from an EMBL/GenBank/DDBJ whole genome shotgun (WGS) entry which is preliminary data.</text>
</comment>
<dbReference type="AlphaFoldDB" id="A0A936YNS0"/>
<organism evidence="2 3">
    <name type="scientific">Rhizobium setariae</name>
    <dbReference type="NCBI Taxonomy" id="2801340"/>
    <lineage>
        <taxon>Bacteria</taxon>
        <taxon>Pseudomonadati</taxon>
        <taxon>Pseudomonadota</taxon>
        <taxon>Alphaproteobacteria</taxon>
        <taxon>Hyphomicrobiales</taxon>
        <taxon>Rhizobiaceae</taxon>
        <taxon>Rhizobium/Agrobacterium group</taxon>
        <taxon>Rhizobium</taxon>
    </lineage>
</organism>
<dbReference type="Proteomes" id="UP000633219">
    <property type="component" value="Unassembled WGS sequence"/>
</dbReference>
<proteinExistence type="predicted"/>
<feature type="domain" description="DNA mimic protein DMP19 C-terminal" evidence="1">
    <location>
        <begin position="50"/>
        <end position="165"/>
    </location>
</feature>
<evidence type="ECO:0000313" key="2">
    <source>
        <dbReference type="EMBL" id="MBL0373979.1"/>
    </source>
</evidence>
<gene>
    <name evidence="2" type="ORF">JJB09_18305</name>
</gene>
<protein>
    <submittedName>
        <fullName evidence="2">DUF4375 domain-containing protein</fullName>
    </submittedName>
</protein>